<reference evidence="4" key="8">
    <citation type="submission" date="2009-08" db="EMBL/GenBank/DDBJ databases">
        <title>Oryza sativa nipponbare(GA3) genomic DNA, chromosome 9.</title>
        <authorList>
            <consortium name="IRGSP(International Rice Genome Sequencing Project)"/>
        </authorList>
    </citation>
    <scope>NUCLEOTIDE SEQUENCE</scope>
</reference>
<reference evidence="4" key="4">
    <citation type="journal article" date="2006" name="Nucleic Acids Res.">
        <title>The Rice Annotation Project Database (RAP-DB): hub for Oryza sativa ssp. japonica genome information.</title>
        <authorList>
            <person name="Ohyanagi H."/>
            <person name="Tanaka T."/>
            <person name="Sakai H."/>
            <person name="Shigemoto Y."/>
            <person name="Yamaguchi K."/>
            <person name="Habara T."/>
            <person name="Fujii Y."/>
            <person name="Antonio B.A."/>
            <person name="Nagamura Y."/>
            <person name="Imanishi T."/>
            <person name="Ikeo K."/>
            <person name="Itoh T."/>
            <person name="Gojobori T."/>
            <person name="Sasaki T."/>
        </authorList>
    </citation>
    <scope>NUCLEOTIDE SEQUENCE</scope>
</reference>
<sequence>MLTCIACSKQPGGGGGEPLHEPPEDEDAVDGGGGGGGATPSTRLAIKALTAQVGFSVLHSRESRLSLCVLEALLFLSC</sequence>
<protein>
    <submittedName>
        <fullName evidence="4">Os09g0444500 protein</fullName>
    </submittedName>
</protein>
<dbReference type="EMBL" id="AP005419">
    <property type="protein sequence ID" value="BAD38097.1"/>
    <property type="molecule type" value="Genomic_DNA"/>
</dbReference>
<name>C7J711_ORYSJ</name>
<reference evidence="4" key="6">
    <citation type="journal article" date="2008" name="Nucleic Acids Res.">
        <title>The Rice Annotation Project Database (RAP-DB): 2008 update.</title>
        <authorList>
            <consortium name="The Rice Annotation Project (RAP)"/>
            <person name="Tanaka T."/>
            <person name="Antonio B.A."/>
            <person name="Kikuchi S."/>
            <person name="Matsumoto T."/>
            <person name="Nagamura Y."/>
            <person name="Numa H."/>
            <person name="Sakai H."/>
            <person name="Wu J."/>
            <person name="Itoh T."/>
            <person name="Sasaki T."/>
            <person name="Aono R."/>
            <person name="Fujii Y."/>
            <person name="Habara T."/>
            <person name="Harada E."/>
            <person name="Kanno M."/>
            <person name="Kawahara Y."/>
            <person name="Kawashima H."/>
            <person name="Kubooka H."/>
            <person name="Matsuya A."/>
            <person name="Nakaoka H."/>
            <person name="Saichi N."/>
            <person name="Sanbonmatsu R."/>
            <person name="Sato Y."/>
            <person name="Shinso Y."/>
            <person name="Suzuki M."/>
            <person name="Takeda J."/>
            <person name="Tanino M."/>
            <person name="Todokoro F."/>
            <person name="Yamaguchi K."/>
            <person name="Yamamoto N."/>
            <person name="Yamasaki C."/>
            <person name="Imanishi T."/>
            <person name="Okido T."/>
            <person name="Tada M."/>
            <person name="Ikeo K."/>
            <person name="Tateno Y."/>
            <person name="Gojobori T."/>
            <person name="Lin Y.C."/>
            <person name="Wei F.J."/>
            <person name="Hsing Y.I."/>
            <person name="Zhao Q."/>
            <person name="Han B."/>
            <person name="Kramer M.R."/>
            <person name="McCombie R.W."/>
            <person name="Lonsdale D."/>
            <person name="O'Donovan C.C."/>
            <person name="Whitfield E.J."/>
            <person name="Apweiler R."/>
            <person name="Koyanagi K.O."/>
            <person name="Khurana J.P."/>
            <person name="Raghuvanshi S."/>
            <person name="Singh N.K."/>
            <person name="Tyagi A.K."/>
            <person name="Haberer G."/>
            <person name="Fujisawa M."/>
            <person name="Hosokawa S."/>
            <person name="Ito Y."/>
            <person name="Ikawa H."/>
            <person name="Shibata M."/>
            <person name="Yamamoto M."/>
            <person name="Bruskiewich R.M."/>
            <person name="Hoen D.R."/>
            <person name="Bureau TE."/>
            <person name="Namiki N."/>
            <person name="Ohyanagi H."/>
            <person name="Sakai Y."/>
            <person name="Nobushima S."/>
            <person name="Sakata K."/>
            <person name="Barrero R.A."/>
            <person name="Sato Y."/>
            <person name="Souvorov A."/>
            <person name="Smith-White B."/>
            <person name="Tatusova T."/>
            <person name="An S."/>
            <person name="An G."/>
            <person name="OOta S."/>
            <person name="Fuks G."/>
            <person name="Messing J."/>
            <person name="Christie K.R."/>
            <person name="Lieberherr D."/>
            <person name="Kim H."/>
            <person name="Zuccolo A."/>
            <person name="Wing R.A."/>
            <person name="Nobuta K."/>
            <person name="Green P.J."/>
            <person name="Lu C."/>
            <person name="Meyers BC."/>
            <person name="Chaparro C."/>
            <person name="Piegu B."/>
            <person name="Panaud O."/>
            <person name="Echeverria M."/>
        </authorList>
    </citation>
    <scope>NUCLEOTIDE SEQUENCE</scope>
</reference>
<reference evidence="5" key="7">
    <citation type="journal article" date="2008" name="Nucleic Acids Res.">
        <title>The rice annotation project database (RAP-DB): 2008 update.</title>
        <authorList>
            <consortium name="The rice annotation project (RAP)"/>
        </authorList>
    </citation>
    <scope>GENOME REANNOTATION</scope>
    <source>
        <strain evidence="5">cv. Nipponbare</strain>
    </source>
</reference>
<dbReference type="EMBL" id="AP008215">
    <property type="protein sequence ID" value="BAH94589.1"/>
    <property type="molecule type" value="Genomic_DNA"/>
</dbReference>
<dbReference type="Proteomes" id="UP000000763">
    <property type="component" value="Chromosome 9"/>
</dbReference>
<evidence type="ECO:0000313" key="2">
    <source>
        <dbReference type="EMBL" id="BAD38097.1"/>
    </source>
</evidence>
<dbReference type="EMBL" id="AP005720">
    <property type="protein sequence ID" value="BAD38313.1"/>
    <property type="molecule type" value="Genomic_DNA"/>
</dbReference>
<evidence type="ECO:0000313" key="5">
    <source>
        <dbReference type="Proteomes" id="UP000000763"/>
    </source>
</evidence>
<feature type="region of interest" description="Disordered" evidence="1">
    <location>
        <begin position="7"/>
        <end position="40"/>
    </location>
</feature>
<proteinExistence type="predicted"/>
<evidence type="ECO:0000256" key="1">
    <source>
        <dbReference type="SAM" id="MobiDB-lite"/>
    </source>
</evidence>
<organism evidence="4 5">
    <name type="scientific">Oryza sativa subsp. japonica</name>
    <name type="common">Rice</name>
    <dbReference type="NCBI Taxonomy" id="39947"/>
    <lineage>
        <taxon>Eukaryota</taxon>
        <taxon>Viridiplantae</taxon>
        <taxon>Streptophyta</taxon>
        <taxon>Embryophyta</taxon>
        <taxon>Tracheophyta</taxon>
        <taxon>Spermatophyta</taxon>
        <taxon>Magnoliopsida</taxon>
        <taxon>Liliopsida</taxon>
        <taxon>Poales</taxon>
        <taxon>Poaceae</taxon>
        <taxon>BOP clade</taxon>
        <taxon>Oryzoideae</taxon>
        <taxon>Oryzeae</taxon>
        <taxon>Oryzinae</taxon>
        <taxon>Oryza</taxon>
        <taxon>Oryza sativa</taxon>
    </lineage>
</organism>
<reference evidence="4" key="9">
    <citation type="submission" date="2009-08" db="EMBL/GenBank/DDBJ databases">
        <title>The Second Rice Annotation Project Meeting (RAP2).</title>
        <authorList>
            <consortium name="The Rice Annotation Project (RAP)"/>
        </authorList>
    </citation>
    <scope>NUCLEOTIDE SEQUENCE</scope>
</reference>
<dbReference type="KEGG" id="dosa:Os09g0444500"/>
<evidence type="ECO:0000313" key="3">
    <source>
        <dbReference type="EMBL" id="BAD38313.1"/>
    </source>
</evidence>
<reference evidence="4 5" key="3">
    <citation type="journal article" date="2005" name="Nature">
        <title>The map-based sequence of the rice genome.</title>
        <authorList>
            <consortium name="International rice genome sequencing project (IRGSP)"/>
            <person name="Matsumoto T."/>
            <person name="Wu J."/>
            <person name="Kanamori H."/>
            <person name="Katayose Y."/>
            <person name="Fujisawa M."/>
            <person name="Namiki N."/>
            <person name="Mizuno H."/>
            <person name="Yamamoto K."/>
            <person name="Antonio B.A."/>
            <person name="Baba T."/>
            <person name="Sakata K."/>
            <person name="Nagamura Y."/>
            <person name="Aoki H."/>
            <person name="Arikawa K."/>
            <person name="Arita K."/>
            <person name="Bito T."/>
            <person name="Chiden Y."/>
            <person name="Fujitsuka N."/>
            <person name="Fukunaka R."/>
            <person name="Hamada M."/>
            <person name="Harada C."/>
            <person name="Hayashi A."/>
            <person name="Hijishita S."/>
            <person name="Honda M."/>
            <person name="Hosokawa S."/>
            <person name="Ichikawa Y."/>
            <person name="Idonuma A."/>
            <person name="Iijima M."/>
            <person name="Ikeda M."/>
            <person name="Ikeno M."/>
            <person name="Ito K."/>
            <person name="Ito S."/>
            <person name="Ito T."/>
            <person name="Ito Y."/>
            <person name="Ito Y."/>
            <person name="Iwabuchi A."/>
            <person name="Kamiya K."/>
            <person name="Karasawa W."/>
            <person name="Kurita K."/>
            <person name="Katagiri S."/>
            <person name="Kikuta A."/>
            <person name="Kobayashi H."/>
            <person name="Kobayashi N."/>
            <person name="Machita K."/>
            <person name="Maehara T."/>
            <person name="Masukawa M."/>
            <person name="Mizubayashi T."/>
            <person name="Mukai Y."/>
            <person name="Nagasaki H."/>
            <person name="Nagata Y."/>
            <person name="Naito S."/>
            <person name="Nakashima M."/>
            <person name="Nakama Y."/>
            <person name="Nakamichi Y."/>
            <person name="Nakamura M."/>
            <person name="Meguro A."/>
            <person name="Negishi M."/>
            <person name="Ohta I."/>
            <person name="Ohta T."/>
            <person name="Okamoto M."/>
            <person name="Ono N."/>
            <person name="Saji S."/>
            <person name="Sakaguchi M."/>
            <person name="Sakai K."/>
            <person name="Shibata M."/>
            <person name="Shimokawa T."/>
            <person name="Song J."/>
            <person name="Takazaki Y."/>
            <person name="Terasawa K."/>
            <person name="Tsugane M."/>
            <person name="Tsuji K."/>
            <person name="Ueda S."/>
            <person name="Waki K."/>
            <person name="Yamagata H."/>
            <person name="Yamamoto M."/>
            <person name="Yamamoto S."/>
            <person name="Yamane H."/>
            <person name="Yoshiki S."/>
            <person name="Yoshihara R."/>
            <person name="Yukawa K."/>
            <person name="Zhong H."/>
            <person name="Yano M."/>
            <person name="Yuan Q."/>
            <person name="Ouyang S."/>
            <person name="Liu J."/>
            <person name="Jones K.M."/>
            <person name="Gansberger K."/>
            <person name="Moffat K."/>
            <person name="Hill J."/>
            <person name="Bera J."/>
            <person name="Fadrosh D."/>
            <person name="Jin S."/>
            <person name="Johri S."/>
            <person name="Kim M."/>
            <person name="Overton L."/>
            <person name="Reardon M."/>
            <person name="Tsitrin T."/>
            <person name="Vuong H."/>
            <person name="Weaver B."/>
            <person name="Ciecko A."/>
            <person name="Tallon L."/>
            <person name="Jackson J."/>
            <person name="Pai G."/>
            <person name="Aken S.V."/>
            <person name="Utterback T."/>
            <person name="Reidmuller S."/>
            <person name="Feldblyum T."/>
            <person name="Hsiao J."/>
            <person name="Zismann V."/>
            <person name="Iobst S."/>
            <person name="de Vazeille A.R."/>
            <person name="Buell C.R."/>
            <person name="Ying K."/>
            <person name="Li Y."/>
            <person name="Lu T."/>
            <person name="Huang Y."/>
            <person name="Zhao Q."/>
            <person name="Feng Q."/>
            <person name="Zhang L."/>
            <person name="Zhu J."/>
            <person name="Weng Q."/>
            <person name="Mu J."/>
            <person name="Lu Y."/>
            <person name="Fan D."/>
            <person name="Liu Y."/>
            <person name="Guan J."/>
            <person name="Zhang Y."/>
            <person name="Yu S."/>
            <person name="Liu X."/>
            <person name="Zhang Y."/>
            <person name="Hong G."/>
            <person name="Han B."/>
            <person name="Choisne N."/>
            <person name="Demange N."/>
            <person name="Orjeda G."/>
            <person name="Samain S."/>
            <person name="Cattolico L."/>
            <person name="Pelletier E."/>
            <person name="Couloux A."/>
            <person name="Segurens B."/>
            <person name="Wincker P."/>
            <person name="D'Hont A."/>
            <person name="Scarpelli C."/>
            <person name="Weissenbach J."/>
            <person name="Salanoubat M."/>
            <person name="Quetier F."/>
            <person name="Yu Y."/>
            <person name="Kim H.R."/>
            <person name="Rambo T."/>
            <person name="Currie J."/>
            <person name="Collura K."/>
            <person name="Luo M."/>
            <person name="Yang T."/>
            <person name="Ammiraju J.S.S."/>
            <person name="Engler F."/>
            <person name="Soderlund C."/>
            <person name="Wing R.A."/>
            <person name="Palmer L.E."/>
            <person name="de la Bastide M."/>
            <person name="Spiegel L."/>
            <person name="Nascimento L."/>
            <person name="Zutavern T."/>
            <person name="O'Shaughnessy A."/>
            <person name="Dike S."/>
            <person name="Dedhia N."/>
            <person name="Preston R."/>
            <person name="Balija V."/>
            <person name="McCombie W.R."/>
            <person name="Chow T."/>
            <person name="Chen H."/>
            <person name="Chung M."/>
            <person name="Chen C."/>
            <person name="Shaw J."/>
            <person name="Wu H."/>
            <person name="Hsiao K."/>
            <person name="Chao Y."/>
            <person name="Chu M."/>
            <person name="Cheng C."/>
            <person name="Hour A."/>
            <person name="Lee P."/>
            <person name="Lin S."/>
            <person name="Lin Y."/>
            <person name="Liou J."/>
            <person name="Liu S."/>
            <person name="Hsing Y."/>
            <person name="Raghuvanshi S."/>
            <person name="Mohanty A."/>
            <person name="Bharti A.K."/>
            <person name="Gaur A."/>
            <person name="Gupta V."/>
            <person name="Kumar D."/>
            <person name="Ravi V."/>
            <person name="Vij S."/>
            <person name="Kapur A."/>
            <person name="Khurana P."/>
            <person name="Khurana P."/>
            <person name="Khurana J.P."/>
            <person name="Tyagi A.K."/>
            <person name="Gaikwad K."/>
            <person name="Singh A."/>
            <person name="Dalal V."/>
            <person name="Srivastava S."/>
            <person name="Dixit A."/>
            <person name="Pal A.K."/>
            <person name="Ghazi I.A."/>
            <person name="Yadav M."/>
            <person name="Pandit A."/>
            <person name="Bhargava A."/>
            <person name="Sureshbabu K."/>
            <person name="Batra K."/>
            <person name="Sharma T.R."/>
            <person name="Mohapatra T."/>
            <person name="Singh N.K."/>
            <person name="Messing J."/>
            <person name="Nelson A.B."/>
            <person name="Fuks G."/>
            <person name="Kavchok S."/>
            <person name="Keizer G."/>
            <person name="Linton E."/>
            <person name="Llaca V."/>
            <person name="Song R."/>
            <person name="Tanyolac B."/>
            <person name="Young S."/>
            <person name="Ho-Il K."/>
            <person name="Hahn J.H."/>
            <person name="Sangsakoo G."/>
            <person name="Vanavichit A."/>
            <person name="de Mattos Luiz.A.T."/>
            <person name="Zimmer P.D."/>
            <person name="Malone G."/>
            <person name="Dellagostin O."/>
            <person name="de Oliveira A.C."/>
            <person name="Bevan M."/>
            <person name="Bancroft I."/>
            <person name="Minx P."/>
            <person name="Cordum H."/>
            <person name="Wilson R."/>
            <person name="Cheng Z."/>
            <person name="Jin W."/>
            <person name="Jiang J."/>
            <person name="Leong S.A."/>
            <person name="Iwama H."/>
            <person name="Gojobori T."/>
            <person name="Itoh T."/>
            <person name="Niimura Y."/>
            <person name="Fujii Y."/>
            <person name="Habara T."/>
            <person name="Sakai H."/>
            <person name="Sato Y."/>
            <person name="Wilson G."/>
            <person name="Kumar K."/>
            <person name="McCouch S."/>
            <person name="Juretic N."/>
            <person name="Hoen D."/>
            <person name="Wright S."/>
            <person name="Bruskiewich R."/>
            <person name="Bureau T."/>
            <person name="Miyao A."/>
            <person name="Hirochika H."/>
            <person name="Nishikawa T."/>
            <person name="Kadowaki K."/>
            <person name="Sugiura M."/>
            <person name="Burr B."/>
            <person name="Sasaki T."/>
        </authorList>
    </citation>
    <scope>NUCLEOTIDE SEQUENCE [LARGE SCALE GENOMIC DNA]</scope>
    <source>
        <strain evidence="5">cv. Nipponbare</strain>
    </source>
</reference>
<dbReference type="AlphaFoldDB" id="C7J711"/>
<evidence type="ECO:0000313" key="4">
    <source>
        <dbReference type="EMBL" id="BAH94589.1"/>
    </source>
</evidence>
<reference evidence="3" key="2">
    <citation type="submission" date="2002-09" db="EMBL/GenBank/DDBJ databases">
        <title>Oryza sativa nipponbare(GA3) genomic DNA, chromosome 9, BAC clone:OJ1123_B08.</title>
        <authorList>
            <person name="Sasaki T."/>
            <person name="Matsumoto T."/>
            <person name="Hattori M."/>
            <person name="Sakaki Y."/>
            <person name="Katayose Y."/>
        </authorList>
    </citation>
    <scope>NUCLEOTIDE SEQUENCE</scope>
</reference>
<gene>
    <name evidence="4" type="ordered locus">Os09g0444500</name>
    <name evidence="3" type="ORF">OJ1123_B08.9</name>
    <name evidence="2" type="ORF">P0046G12.52</name>
</gene>
<accession>C7J711</accession>
<dbReference type="Gramene" id="Os09t0444500-01">
    <property type="protein sequence ID" value="Os09t0444500-01"/>
    <property type="gene ID" value="Os09g0444500"/>
</dbReference>
<reference evidence="2" key="1">
    <citation type="submission" date="2002-06" db="EMBL/GenBank/DDBJ databases">
        <title>Oryza sativa nipponbare(GA3) genomic DNA, chromosome 9, PAC clone:P0046G12.</title>
        <authorList>
            <person name="Sasaki T."/>
            <person name="Matsumoto T."/>
            <person name="Katayose Y."/>
        </authorList>
    </citation>
    <scope>NUCLEOTIDE SEQUENCE</scope>
</reference>
<reference evidence="4" key="5">
    <citation type="journal article" date="2007" name="Genome Res.">
        <title>Curated Genome Annotation of Oryza sativa ssp. japonica and Comparative Genome Analysis with Arabidopsis thaliana.</title>
        <authorList>
            <consortium name="The Rice Annotation Project (RAP)"/>
            <person name="Itoh T."/>
            <person name="Tanaka T."/>
            <person name="Barrero R.A."/>
            <person name="Yamasaki C."/>
            <person name="Fujii Y."/>
            <person name="Hilton P.B."/>
            <person name="Antonio B.A."/>
            <person name="Aono H."/>
            <person name="Apweiler R."/>
            <person name="Bruskiewich R."/>
            <person name="Bureau T."/>
            <person name="Burr F."/>
            <person name="Costa de Oliveira A."/>
            <person name="Fuks G."/>
            <person name="Habara T."/>
            <person name="Haberer G."/>
            <person name="Han B."/>
            <person name="Harada E."/>
            <person name="Hiraki A.T."/>
            <person name="Hirochika H."/>
            <person name="Hoen D."/>
            <person name="Hokari H."/>
            <person name="Hosokawa S."/>
            <person name="Hsing Y."/>
            <person name="Ikawa H."/>
            <person name="Ikeo K."/>
            <person name="Imanishi T."/>
            <person name="Ito Y."/>
            <person name="Jaiswal P."/>
            <person name="Kanno M."/>
            <person name="Kawahara Y."/>
            <person name="Kawamura T."/>
            <person name="Kawashima H."/>
            <person name="Khurana J.P."/>
            <person name="Kikuchi S."/>
            <person name="Komatsu S."/>
            <person name="Koyanagi K.O."/>
            <person name="Kubooka H."/>
            <person name="Lieberherr D."/>
            <person name="Lin Y.C."/>
            <person name="Lonsdale D."/>
            <person name="Matsumoto T."/>
            <person name="Matsuya A."/>
            <person name="McCombie W.R."/>
            <person name="Messing J."/>
            <person name="Miyao A."/>
            <person name="Mulder N."/>
            <person name="Nagamura Y."/>
            <person name="Nam J."/>
            <person name="Namiki N."/>
            <person name="Numa H."/>
            <person name="Nurimoto S."/>
            <person name="O'donovan C."/>
            <person name="Ohyanagi H."/>
            <person name="Okido T."/>
            <person name="Oota S."/>
            <person name="Osato N."/>
            <person name="Palmer L.E."/>
            <person name="Quetier F."/>
            <person name="Raghuvanshi S."/>
            <person name="Saichi N."/>
            <person name="Sakai H."/>
            <person name="Sakai Y."/>
            <person name="Sakata K."/>
            <person name="Sakurai T."/>
            <person name="Sato F."/>
            <person name="Sato Y."/>
            <person name="Schoof H."/>
            <person name="Seki M."/>
            <person name="Shibata M."/>
            <person name="Shimizu Y."/>
            <person name="Shinozaki K."/>
            <person name="Shinso Y."/>
            <person name="Singh N.K."/>
            <person name="Smith-White B."/>
            <person name="Takeda J."/>
            <person name="Tanino M."/>
            <person name="Tatusova T."/>
            <person name="Thongjuea S."/>
            <person name="Todokoro F."/>
            <person name="Tsugane M."/>
            <person name="Tyagi A.K."/>
            <person name="Vanavichit A."/>
            <person name="Wang A."/>
            <person name="Wing R.A."/>
            <person name="Yamaguchi K."/>
            <person name="Yamamoto M."/>
            <person name="Yamamoto N."/>
            <person name="Yu Y."/>
            <person name="Zhang H."/>
            <person name="Zhao Q."/>
            <person name="Higo K."/>
            <person name="Burr B."/>
            <person name="Gojobori T."/>
            <person name="Sasaki T."/>
        </authorList>
    </citation>
    <scope>NUCLEOTIDE SEQUENCE</scope>
</reference>